<dbReference type="AlphaFoldDB" id="A0A1X6NUS7"/>
<evidence type="ECO:0000256" key="1">
    <source>
        <dbReference type="SAM" id="MobiDB-lite"/>
    </source>
</evidence>
<feature type="compositionally biased region" description="Basic residues" evidence="1">
    <location>
        <begin position="1"/>
        <end position="10"/>
    </location>
</feature>
<dbReference type="EMBL" id="KV919068">
    <property type="protein sequence ID" value="OSX72337.1"/>
    <property type="molecule type" value="Genomic_DNA"/>
</dbReference>
<keyword evidence="2" id="KW-1133">Transmembrane helix</keyword>
<reference evidence="3 4" key="1">
    <citation type="submission" date="2017-03" db="EMBL/GenBank/DDBJ databases">
        <title>WGS assembly of Porphyra umbilicalis.</title>
        <authorList>
            <person name="Brawley S.H."/>
            <person name="Blouin N.A."/>
            <person name="Ficko-Blean E."/>
            <person name="Wheeler G.L."/>
            <person name="Lohr M."/>
            <person name="Goodson H.V."/>
            <person name="Jenkins J.W."/>
            <person name="Blaby-Haas C.E."/>
            <person name="Helliwell K.E."/>
            <person name="Chan C."/>
            <person name="Marriage T."/>
            <person name="Bhattacharya D."/>
            <person name="Klein A.S."/>
            <person name="Badis Y."/>
            <person name="Brodie J."/>
            <person name="Cao Y."/>
            <person name="Collen J."/>
            <person name="Dittami S.M."/>
            <person name="Gachon C.M."/>
            <person name="Green B.R."/>
            <person name="Karpowicz S."/>
            <person name="Kim J.W."/>
            <person name="Kudahl U."/>
            <person name="Lin S."/>
            <person name="Michel G."/>
            <person name="Mittag M."/>
            <person name="Olson B.J."/>
            <person name="Pangilinan J."/>
            <person name="Peng Y."/>
            <person name="Qiu H."/>
            <person name="Shu S."/>
            <person name="Singer J.T."/>
            <person name="Smith A.G."/>
            <person name="Sprecher B.N."/>
            <person name="Wagner V."/>
            <person name="Wang W."/>
            <person name="Wang Z.-Y."/>
            <person name="Yan J."/>
            <person name="Yarish C."/>
            <person name="Zoeuner-Riek S."/>
            <person name="Zhuang Y."/>
            <person name="Zou Y."/>
            <person name="Lindquist E.A."/>
            <person name="Grimwood J."/>
            <person name="Barry K."/>
            <person name="Rokhsar D.S."/>
            <person name="Schmutz J."/>
            <person name="Stiller J.W."/>
            <person name="Grossman A.R."/>
            <person name="Prochnik S.E."/>
        </authorList>
    </citation>
    <scope>NUCLEOTIDE SEQUENCE [LARGE SCALE GENOMIC DNA]</scope>
    <source>
        <strain evidence="3">4086291</strain>
    </source>
</reference>
<evidence type="ECO:0008006" key="5">
    <source>
        <dbReference type="Google" id="ProtNLM"/>
    </source>
</evidence>
<evidence type="ECO:0000313" key="3">
    <source>
        <dbReference type="EMBL" id="OSX72337.1"/>
    </source>
</evidence>
<keyword evidence="2" id="KW-0472">Membrane</keyword>
<dbReference type="Proteomes" id="UP000218209">
    <property type="component" value="Unassembled WGS sequence"/>
</dbReference>
<feature type="region of interest" description="Disordered" evidence="1">
    <location>
        <begin position="1"/>
        <end position="30"/>
    </location>
</feature>
<evidence type="ECO:0000256" key="2">
    <source>
        <dbReference type="SAM" id="Phobius"/>
    </source>
</evidence>
<proteinExistence type="predicted"/>
<gene>
    <name evidence="3" type="ORF">BU14_0445s0019</name>
</gene>
<protein>
    <recommendedName>
        <fullName evidence="5">Ionotropic glutamate receptor C-terminal domain-containing protein</fullName>
    </recommendedName>
</protein>
<sequence>MGKRGGRRARVAGAAVAGDRGVHTRRGPPMAGRGTRLVAAVATVSMAWATVAAVVLVLAPMPVTAATAGKNCLRRLVSHPAEFARCGIDTTCFLFIEEDPFIFIGNISNDPVDPLNPRTPFPCTEFAERGLSGFSFTLYKKLWPSSSDLCVYAGDINDCTFNGMIDYLNDTRAPGHPGYGMALGVTGALVFSPVRRRLGISSSSILEDRLVMVRRKRSRSGFWAQSNFELTTLSWPFTAGTWVLILQAFVAALLVTAGLSAWRPTPLWDVGVEDGRVRWRLRWLQWAYNWVRNLAGGDLEPAEAHFEPARNLVRSVPYAVIAIVVVWWEAAFIIGSTSTTLIKPLSGLTDAELCSFTVPHSTALEETWLSIVNSGRESNPINISGLATGTTHRTWNTCDSAASCFQQVTTGGRSPSPRCDSTRTTDVLVTFQPVLYSQMRQHPELCDALEVLATEEEVFRFTLGWMYADVVTPNATAAAAWASRREDIDVAIRQARLDQTTSDVLDTTIGKQVPCPLNQQRVQPGQLMLPLVLALVVYYVLAVMLALGYPLLQGALRAEKRRQV</sequence>
<feature type="transmembrane region" description="Helical" evidence="2">
    <location>
        <begin position="527"/>
        <end position="552"/>
    </location>
</feature>
<evidence type="ECO:0000313" key="4">
    <source>
        <dbReference type="Proteomes" id="UP000218209"/>
    </source>
</evidence>
<organism evidence="3 4">
    <name type="scientific">Porphyra umbilicalis</name>
    <name type="common">Purple laver</name>
    <name type="synonym">Red alga</name>
    <dbReference type="NCBI Taxonomy" id="2786"/>
    <lineage>
        <taxon>Eukaryota</taxon>
        <taxon>Rhodophyta</taxon>
        <taxon>Bangiophyceae</taxon>
        <taxon>Bangiales</taxon>
        <taxon>Bangiaceae</taxon>
        <taxon>Porphyra</taxon>
    </lineage>
</organism>
<keyword evidence="4" id="KW-1185">Reference proteome</keyword>
<feature type="transmembrane region" description="Helical" evidence="2">
    <location>
        <begin position="37"/>
        <end position="59"/>
    </location>
</feature>
<name>A0A1X6NUS7_PORUM</name>
<keyword evidence="2" id="KW-0812">Transmembrane</keyword>
<accession>A0A1X6NUS7</accession>